<evidence type="ECO:0000313" key="2">
    <source>
        <dbReference type="EMBL" id="POI20453.1"/>
    </source>
</evidence>
<sequence>MAVKKEVGGSQKCFGLLKLSGTWRPPHFHLASFTTAHSHLKFRYVTISSTLLLFILILSLSVMWLCNANGNQHFVILKELW</sequence>
<keyword evidence="1" id="KW-0472">Membrane</keyword>
<keyword evidence="1" id="KW-1133">Transmembrane helix</keyword>
<comment type="caution">
    <text evidence="2">The sequence shown here is derived from an EMBL/GenBank/DDBJ whole genome shotgun (WGS) entry which is preliminary data.</text>
</comment>
<evidence type="ECO:0000256" key="1">
    <source>
        <dbReference type="SAM" id="Phobius"/>
    </source>
</evidence>
<evidence type="ECO:0000313" key="3">
    <source>
        <dbReference type="Proteomes" id="UP000237246"/>
    </source>
</evidence>
<feature type="transmembrane region" description="Helical" evidence="1">
    <location>
        <begin position="44"/>
        <end position="65"/>
    </location>
</feature>
<keyword evidence="3" id="KW-1185">Reference proteome</keyword>
<accession>A0A2P4S8N3</accession>
<gene>
    <name evidence="2" type="ORF">CIB84_015799</name>
</gene>
<protein>
    <submittedName>
        <fullName evidence="2">Uncharacterized protein</fullName>
    </submittedName>
</protein>
<organism evidence="2 3">
    <name type="scientific">Bambusicola thoracicus</name>
    <name type="common">Chinese bamboo-partridge</name>
    <name type="synonym">Perdix thoracica</name>
    <dbReference type="NCBI Taxonomy" id="9083"/>
    <lineage>
        <taxon>Eukaryota</taxon>
        <taxon>Metazoa</taxon>
        <taxon>Chordata</taxon>
        <taxon>Craniata</taxon>
        <taxon>Vertebrata</taxon>
        <taxon>Euteleostomi</taxon>
        <taxon>Archelosauria</taxon>
        <taxon>Archosauria</taxon>
        <taxon>Dinosauria</taxon>
        <taxon>Saurischia</taxon>
        <taxon>Theropoda</taxon>
        <taxon>Coelurosauria</taxon>
        <taxon>Aves</taxon>
        <taxon>Neognathae</taxon>
        <taxon>Galloanserae</taxon>
        <taxon>Galliformes</taxon>
        <taxon>Phasianidae</taxon>
        <taxon>Perdicinae</taxon>
        <taxon>Bambusicola</taxon>
    </lineage>
</organism>
<keyword evidence="1" id="KW-0812">Transmembrane</keyword>
<proteinExistence type="predicted"/>
<name>A0A2P4S8N3_BAMTH</name>
<dbReference type="AlphaFoldDB" id="A0A2P4S8N3"/>
<dbReference type="EMBL" id="PPHD01083183">
    <property type="protein sequence ID" value="POI20453.1"/>
    <property type="molecule type" value="Genomic_DNA"/>
</dbReference>
<dbReference type="Proteomes" id="UP000237246">
    <property type="component" value="Unassembled WGS sequence"/>
</dbReference>
<reference evidence="2 3" key="1">
    <citation type="submission" date="2018-01" db="EMBL/GenBank/DDBJ databases">
        <title>Comparison of the Chinese Bamboo Partridge and Red Junglefowl genome sequences highlights the importance of demography in genome evolution.</title>
        <authorList>
            <person name="Tiley G.P."/>
            <person name="Kimball R.T."/>
            <person name="Braun E.L."/>
            <person name="Burleigh J.G."/>
        </authorList>
    </citation>
    <scope>NUCLEOTIDE SEQUENCE [LARGE SCALE GENOMIC DNA]</scope>
    <source>
        <strain evidence="2">RTK389</strain>
        <tissue evidence="2">Blood</tissue>
    </source>
</reference>